<keyword evidence="1" id="KW-0479">Metal-binding</keyword>
<dbReference type="SUPFAM" id="SSF57667">
    <property type="entry name" value="beta-beta-alpha zinc fingers"/>
    <property type="match status" value="1"/>
</dbReference>
<dbReference type="InterPro" id="IPR003656">
    <property type="entry name" value="Znf_BED"/>
</dbReference>
<dbReference type="GO" id="GO:0008270">
    <property type="term" value="F:zinc ion binding"/>
    <property type="evidence" value="ECO:0007669"/>
    <property type="project" value="UniProtKB-KW"/>
</dbReference>
<dbReference type="GO" id="GO:0005634">
    <property type="term" value="C:nucleus"/>
    <property type="evidence" value="ECO:0007669"/>
    <property type="project" value="TreeGrafter"/>
</dbReference>
<evidence type="ECO:0000259" key="6">
    <source>
        <dbReference type="PROSITE" id="PS50808"/>
    </source>
</evidence>
<dbReference type="OrthoDB" id="1721065at2759"/>
<proteinExistence type="predicted"/>
<sequence length="106" mass="11856">MTFTHEDKVEANLVDCDSDDDGNGEHEGNGVENKSSVVDDSQKSAFQRKPRKRTSTVWKDFKLVVKGGAKKAECNYCKGVFYFPPSGATTQFHRHLKSCLVVKSKE</sequence>
<evidence type="ECO:0000256" key="3">
    <source>
        <dbReference type="ARBA" id="ARBA00022833"/>
    </source>
</evidence>
<protein>
    <recommendedName>
        <fullName evidence="6">BED-type domain-containing protein</fullName>
    </recommendedName>
</protein>
<feature type="compositionally biased region" description="Basic and acidic residues" evidence="5">
    <location>
        <begin position="1"/>
        <end position="10"/>
    </location>
</feature>
<feature type="domain" description="BED-type" evidence="6">
    <location>
        <begin position="52"/>
        <end position="106"/>
    </location>
</feature>
<dbReference type="PROSITE" id="PS50808">
    <property type="entry name" value="ZF_BED"/>
    <property type="match status" value="1"/>
</dbReference>
<name>A0A6A1V9W5_9ROSI</name>
<comment type="caution">
    <text evidence="7">The sequence shown here is derived from an EMBL/GenBank/DDBJ whole genome shotgun (WGS) entry which is preliminary data.</text>
</comment>
<feature type="region of interest" description="Disordered" evidence="5">
    <location>
        <begin position="1"/>
        <end position="53"/>
    </location>
</feature>
<evidence type="ECO:0000313" key="7">
    <source>
        <dbReference type="EMBL" id="KAB1209672.1"/>
    </source>
</evidence>
<evidence type="ECO:0000256" key="2">
    <source>
        <dbReference type="ARBA" id="ARBA00022771"/>
    </source>
</evidence>
<dbReference type="PANTHER" id="PTHR34396">
    <property type="entry name" value="OS03G0264950 PROTEIN-RELATED"/>
    <property type="match status" value="1"/>
</dbReference>
<evidence type="ECO:0000313" key="8">
    <source>
        <dbReference type="Proteomes" id="UP000516437"/>
    </source>
</evidence>
<dbReference type="PANTHER" id="PTHR34396:SF25">
    <property type="entry name" value="BOUNDARY ELEMENT ASSOCIATED FACTOR"/>
    <property type="match status" value="1"/>
</dbReference>
<evidence type="ECO:0000256" key="5">
    <source>
        <dbReference type="SAM" id="MobiDB-lite"/>
    </source>
</evidence>
<keyword evidence="2 4" id="KW-0863">Zinc-finger</keyword>
<dbReference type="AlphaFoldDB" id="A0A6A1V9W5"/>
<gene>
    <name evidence="7" type="ORF">CJ030_MR6G029215</name>
</gene>
<feature type="compositionally biased region" description="Polar residues" evidence="5">
    <location>
        <begin position="34"/>
        <end position="45"/>
    </location>
</feature>
<reference evidence="7 8" key="1">
    <citation type="journal article" date="2019" name="Plant Biotechnol. J.">
        <title>The red bayberry genome and genetic basis of sex determination.</title>
        <authorList>
            <person name="Jia H.M."/>
            <person name="Jia H.J."/>
            <person name="Cai Q.L."/>
            <person name="Wang Y."/>
            <person name="Zhao H.B."/>
            <person name="Yang W.F."/>
            <person name="Wang G.Y."/>
            <person name="Li Y.H."/>
            <person name="Zhan D.L."/>
            <person name="Shen Y.T."/>
            <person name="Niu Q.F."/>
            <person name="Chang L."/>
            <person name="Qiu J."/>
            <person name="Zhao L."/>
            <person name="Xie H.B."/>
            <person name="Fu W.Y."/>
            <person name="Jin J."/>
            <person name="Li X.W."/>
            <person name="Jiao Y."/>
            <person name="Zhou C.C."/>
            <person name="Tu T."/>
            <person name="Chai C.Y."/>
            <person name="Gao J.L."/>
            <person name="Fan L.J."/>
            <person name="van de Weg E."/>
            <person name="Wang J.Y."/>
            <person name="Gao Z.S."/>
        </authorList>
    </citation>
    <scope>NUCLEOTIDE SEQUENCE [LARGE SCALE GENOMIC DNA]</scope>
    <source>
        <tissue evidence="7">Leaves</tissue>
    </source>
</reference>
<dbReference type="SMART" id="SM00614">
    <property type="entry name" value="ZnF_BED"/>
    <property type="match status" value="1"/>
</dbReference>
<evidence type="ECO:0000256" key="1">
    <source>
        <dbReference type="ARBA" id="ARBA00022723"/>
    </source>
</evidence>
<dbReference type="GO" id="GO:1990837">
    <property type="term" value="F:sequence-specific double-stranded DNA binding"/>
    <property type="evidence" value="ECO:0007669"/>
    <property type="project" value="TreeGrafter"/>
</dbReference>
<accession>A0A6A1V9W5</accession>
<dbReference type="InterPro" id="IPR053031">
    <property type="entry name" value="Cuticle_assoc_protein"/>
</dbReference>
<dbReference type="Proteomes" id="UP000516437">
    <property type="component" value="Chromosome 6"/>
</dbReference>
<dbReference type="EMBL" id="RXIC02000024">
    <property type="protein sequence ID" value="KAB1209672.1"/>
    <property type="molecule type" value="Genomic_DNA"/>
</dbReference>
<evidence type="ECO:0000256" key="4">
    <source>
        <dbReference type="PROSITE-ProRule" id="PRU00027"/>
    </source>
</evidence>
<keyword evidence="3" id="KW-0862">Zinc</keyword>
<dbReference type="GO" id="GO:0006357">
    <property type="term" value="P:regulation of transcription by RNA polymerase II"/>
    <property type="evidence" value="ECO:0007669"/>
    <property type="project" value="TreeGrafter"/>
</dbReference>
<keyword evidence="8" id="KW-1185">Reference proteome</keyword>
<dbReference type="InterPro" id="IPR036236">
    <property type="entry name" value="Znf_C2H2_sf"/>
</dbReference>
<organism evidence="7 8">
    <name type="scientific">Morella rubra</name>
    <name type="common">Chinese bayberry</name>
    <dbReference type="NCBI Taxonomy" id="262757"/>
    <lineage>
        <taxon>Eukaryota</taxon>
        <taxon>Viridiplantae</taxon>
        <taxon>Streptophyta</taxon>
        <taxon>Embryophyta</taxon>
        <taxon>Tracheophyta</taxon>
        <taxon>Spermatophyta</taxon>
        <taxon>Magnoliopsida</taxon>
        <taxon>eudicotyledons</taxon>
        <taxon>Gunneridae</taxon>
        <taxon>Pentapetalae</taxon>
        <taxon>rosids</taxon>
        <taxon>fabids</taxon>
        <taxon>Fagales</taxon>
        <taxon>Myricaceae</taxon>
        <taxon>Morella</taxon>
    </lineage>
</organism>